<dbReference type="Gene3D" id="2.160.20.80">
    <property type="entry name" value="E3 ubiquitin-protein ligase SopA"/>
    <property type="match status" value="1"/>
</dbReference>
<comment type="caution">
    <text evidence="2">The sequence shown here is derived from an EMBL/GenBank/DDBJ whole genome shotgun (WGS) entry which is preliminary data.</text>
</comment>
<evidence type="ECO:0000313" key="2">
    <source>
        <dbReference type="EMBL" id="GAA1992980.1"/>
    </source>
</evidence>
<feature type="chain" id="PRO_5047518105" description="Pentapeptide repeat-containing protein" evidence="1">
    <location>
        <begin position="24"/>
        <end position="274"/>
    </location>
</feature>
<reference evidence="2 3" key="1">
    <citation type="journal article" date="2019" name="Int. J. Syst. Evol. Microbiol.">
        <title>The Global Catalogue of Microorganisms (GCM) 10K type strain sequencing project: providing services to taxonomists for standard genome sequencing and annotation.</title>
        <authorList>
            <consortium name="The Broad Institute Genomics Platform"/>
            <consortium name="The Broad Institute Genome Sequencing Center for Infectious Disease"/>
            <person name="Wu L."/>
            <person name="Ma J."/>
        </authorList>
    </citation>
    <scope>NUCLEOTIDE SEQUENCE [LARGE SCALE GENOMIC DNA]</scope>
    <source>
        <strain evidence="2 3">JCM 14545</strain>
    </source>
</reference>
<dbReference type="PANTHER" id="PTHR14136:SF17">
    <property type="entry name" value="BTB_POZ DOMAIN-CONTAINING PROTEIN KCTD9"/>
    <property type="match status" value="1"/>
</dbReference>
<gene>
    <name evidence="2" type="ORF">GCM10009754_85150</name>
</gene>
<organism evidence="2 3">
    <name type="scientific">Amycolatopsis minnesotensis</name>
    <dbReference type="NCBI Taxonomy" id="337894"/>
    <lineage>
        <taxon>Bacteria</taxon>
        <taxon>Bacillati</taxon>
        <taxon>Actinomycetota</taxon>
        <taxon>Actinomycetes</taxon>
        <taxon>Pseudonocardiales</taxon>
        <taxon>Pseudonocardiaceae</taxon>
        <taxon>Amycolatopsis</taxon>
    </lineage>
</organism>
<dbReference type="Proteomes" id="UP001501116">
    <property type="component" value="Unassembled WGS sequence"/>
</dbReference>
<protein>
    <recommendedName>
        <fullName evidence="4">Pentapeptide repeat-containing protein</fullName>
    </recommendedName>
</protein>
<dbReference type="PANTHER" id="PTHR14136">
    <property type="entry name" value="BTB_POZ DOMAIN-CONTAINING PROTEIN KCTD9"/>
    <property type="match status" value="1"/>
</dbReference>
<keyword evidence="1" id="KW-0732">Signal</keyword>
<dbReference type="Pfam" id="PF00805">
    <property type="entry name" value="Pentapeptide"/>
    <property type="match status" value="2"/>
</dbReference>
<keyword evidence="3" id="KW-1185">Reference proteome</keyword>
<dbReference type="InterPro" id="IPR051082">
    <property type="entry name" value="Pentapeptide-BTB/POZ_domain"/>
</dbReference>
<dbReference type="EMBL" id="BAAANN010000068">
    <property type="protein sequence ID" value="GAA1992980.1"/>
    <property type="molecule type" value="Genomic_DNA"/>
</dbReference>
<sequence length="274" mass="28611">MWQGITTFTAVAALVFTALSLQATRDQVRLAEQGQVTDRFAKGVEQLGATSLSVRLGAIYAPERVARDSPPDQPAIIQVLTTFVRERAPRTPTEGDHRGCPKHTGITVQGTEPRLAADLQAALTVLGRRDTGRDSGAIVDLRGACLSRADLTGAHLPGAVLTGSVLEGVEGSHADLRGASLDDVVATGARLDSADLTGATLSGTFDDAHFTETNLTGAHLEGSFAAHGTLFSATNLTDATVDTVFPDAHVDHVHLAGAHTSRNAPVTALTIARR</sequence>
<evidence type="ECO:0000256" key="1">
    <source>
        <dbReference type="SAM" id="SignalP"/>
    </source>
</evidence>
<dbReference type="SUPFAM" id="SSF141571">
    <property type="entry name" value="Pentapeptide repeat-like"/>
    <property type="match status" value="1"/>
</dbReference>
<proteinExistence type="predicted"/>
<evidence type="ECO:0008006" key="4">
    <source>
        <dbReference type="Google" id="ProtNLM"/>
    </source>
</evidence>
<accession>A0ABN2SX12</accession>
<name>A0ABN2SX12_9PSEU</name>
<feature type="signal peptide" evidence="1">
    <location>
        <begin position="1"/>
        <end position="23"/>
    </location>
</feature>
<dbReference type="InterPro" id="IPR001646">
    <property type="entry name" value="5peptide_repeat"/>
</dbReference>
<evidence type="ECO:0000313" key="3">
    <source>
        <dbReference type="Proteomes" id="UP001501116"/>
    </source>
</evidence>